<evidence type="ECO:0000256" key="1">
    <source>
        <dbReference type="SAM" id="MobiDB-lite"/>
    </source>
</evidence>
<dbReference type="STRING" id="1314800.A0A1B7MMQ5"/>
<accession>A0A1B7MMQ5</accession>
<reference evidence="2 3" key="1">
    <citation type="submission" date="2016-06" db="EMBL/GenBank/DDBJ databases">
        <title>Comparative genomics of the ectomycorrhizal sister species Rhizopogon vinicolor and Rhizopogon vesiculosus (Basidiomycota: Boletales) reveals a divergence of the mating type B locus.</title>
        <authorList>
            <consortium name="DOE Joint Genome Institute"/>
            <person name="Mujic A.B."/>
            <person name="Kuo A."/>
            <person name="Tritt A."/>
            <person name="Lipzen A."/>
            <person name="Chen C."/>
            <person name="Johnson J."/>
            <person name="Sharma A."/>
            <person name="Barry K."/>
            <person name="Grigoriev I.V."/>
            <person name="Spatafora J.W."/>
        </authorList>
    </citation>
    <scope>NUCLEOTIDE SEQUENCE [LARGE SCALE GENOMIC DNA]</scope>
    <source>
        <strain evidence="2 3">AM-OR11-026</strain>
    </source>
</reference>
<dbReference type="EMBL" id="KV448694">
    <property type="protein sequence ID" value="OAX33862.1"/>
    <property type="molecule type" value="Genomic_DNA"/>
</dbReference>
<name>A0A1B7MMQ5_9AGAM</name>
<organism evidence="2 3">
    <name type="scientific">Rhizopogon vinicolor AM-OR11-026</name>
    <dbReference type="NCBI Taxonomy" id="1314800"/>
    <lineage>
        <taxon>Eukaryota</taxon>
        <taxon>Fungi</taxon>
        <taxon>Dikarya</taxon>
        <taxon>Basidiomycota</taxon>
        <taxon>Agaricomycotina</taxon>
        <taxon>Agaricomycetes</taxon>
        <taxon>Agaricomycetidae</taxon>
        <taxon>Boletales</taxon>
        <taxon>Suillineae</taxon>
        <taxon>Rhizopogonaceae</taxon>
        <taxon>Rhizopogon</taxon>
    </lineage>
</organism>
<dbReference type="OrthoDB" id="443402at2759"/>
<gene>
    <name evidence="2" type="ORF">K503DRAFT_487372</name>
</gene>
<dbReference type="InParanoid" id="A0A1B7MMQ5"/>
<evidence type="ECO:0000313" key="2">
    <source>
        <dbReference type="EMBL" id="OAX33862.1"/>
    </source>
</evidence>
<evidence type="ECO:0000313" key="3">
    <source>
        <dbReference type="Proteomes" id="UP000092154"/>
    </source>
</evidence>
<keyword evidence="3" id="KW-1185">Reference proteome</keyword>
<feature type="region of interest" description="Disordered" evidence="1">
    <location>
        <begin position="122"/>
        <end position="143"/>
    </location>
</feature>
<dbReference type="AlphaFoldDB" id="A0A1B7MMQ5"/>
<sequence length="164" mass="18431">MNCMRLSVSSHKSFISLAYNPCLAAPVCDADMSYGSFVQCENARGEVFGGRSRFCDRDWQAKSHSKLFKDTVAIIQNLTWTIPATRHLKLNHILMLTPMRRYLTPAQQALFGTLPNDFLQDVDITPPSSPLTQDSDESSPLKLPSYDHRGTNYLHLLPTLRSTA</sequence>
<proteinExistence type="predicted"/>
<dbReference type="Proteomes" id="UP000092154">
    <property type="component" value="Unassembled WGS sequence"/>
</dbReference>
<protein>
    <submittedName>
        <fullName evidence="2">Uncharacterized protein</fullName>
    </submittedName>
</protein>